<name>A0A9D4C964_DREPO</name>
<gene>
    <name evidence="1" type="ORF">DPMN_062188</name>
</gene>
<dbReference type="InterPro" id="IPR029044">
    <property type="entry name" value="Nucleotide-diphossugar_trans"/>
</dbReference>
<dbReference type="AlphaFoldDB" id="A0A9D4C964"/>
<organism evidence="1 2">
    <name type="scientific">Dreissena polymorpha</name>
    <name type="common">Zebra mussel</name>
    <name type="synonym">Mytilus polymorpha</name>
    <dbReference type="NCBI Taxonomy" id="45954"/>
    <lineage>
        <taxon>Eukaryota</taxon>
        <taxon>Metazoa</taxon>
        <taxon>Spiralia</taxon>
        <taxon>Lophotrochozoa</taxon>
        <taxon>Mollusca</taxon>
        <taxon>Bivalvia</taxon>
        <taxon>Autobranchia</taxon>
        <taxon>Heteroconchia</taxon>
        <taxon>Euheterodonta</taxon>
        <taxon>Imparidentia</taxon>
        <taxon>Neoheterodontei</taxon>
        <taxon>Myida</taxon>
        <taxon>Dreissenoidea</taxon>
        <taxon>Dreissenidae</taxon>
        <taxon>Dreissena</taxon>
    </lineage>
</organism>
<evidence type="ECO:0000313" key="1">
    <source>
        <dbReference type="EMBL" id="KAH3719356.1"/>
    </source>
</evidence>
<reference evidence="1" key="1">
    <citation type="journal article" date="2019" name="bioRxiv">
        <title>The Genome of the Zebra Mussel, Dreissena polymorpha: A Resource for Invasive Species Research.</title>
        <authorList>
            <person name="McCartney M.A."/>
            <person name="Auch B."/>
            <person name="Kono T."/>
            <person name="Mallez S."/>
            <person name="Zhang Y."/>
            <person name="Obille A."/>
            <person name="Becker A."/>
            <person name="Abrahante J.E."/>
            <person name="Garbe J."/>
            <person name="Badalamenti J.P."/>
            <person name="Herman A."/>
            <person name="Mangelson H."/>
            <person name="Liachko I."/>
            <person name="Sullivan S."/>
            <person name="Sone E.D."/>
            <person name="Koren S."/>
            <person name="Silverstein K.A.T."/>
            <person name="Beckman K.B."/>
            <person name="Gohl D.M."/>
        </authorList>
    </citation>
    <scope>NUCLEOTIDE SEQUENCE</scope>
    <source>
        <strain evidence="1">Duluth1</strain>
        <tissue evidence="1">Whole animal</tissue>
    </source>
</reference>
<protein>
    <submittedName>
        <fullName evidence="1">Uncharacterized protein</fullName>
    </submittedName>
</protein>
<proteinExistence type="predicted"/>
<accession>A0A9D4C964</accession>
<dbReference type="EMBL" id="JAIWYP010000013">
    <property type="protein sequence ID" value="KAH3719356.1"/>
    <property type="molecule type" value="Genomic_DNA"/>
</dbReference>
<reference evidence="1" key="2">
    <citation type="submission" date="2020-11" db="EMBL/GenBank/DDBJ databases">
        <authorList>
            <person name="McCartney M.A."/>
            <person name="Auch B."/>
            <person name="Kono T."/>
            <person name="Mallez S."/>
            <person name="Becker A."/>
            <person name="Gohl D.M."/>
            <person name="Silverstein K.A.T."/>
            <person name="Koren S."/>
            <person name="Bechman K.B."/>
            <person name="Herman A."/>
            <person name="Abrahante J.E."/>
            <person name="Garbe J."/>
        </authorList>
    </citation>
    <scope>NUCLEOTIDE SEQUENCE</scope>
    <source>
        <strain evidence="1">Duluth1</strain>
        <tissue evidence="1">Whole animal</tissue>
    </source>
</reference>
<evidence type="ECO:0000313" key="2">
    <source>
        <dbReference type="Proteomes" id="UP000828390"/>
    </source>
</evidence>
<dbReference type="Proteomes" id="UP000828390">
    <property type="component" value="Unassembled WGS sequence"/>
</dbReference>
<comment type="caution">
    <text evidence="1">The sequence shown here is derived from an EMBL/GenBank/DDBJ whole genome shotgun (WGS) entry which is preliminary data.</text>
</comment>
<sequence>MVTKWERVNKQYELFSGENGEGVPVDKEKLSPSERKLYDDGWQNNAFNQYVSDQISLHRSLRDVRDEE</sequence>
<dbReference type="Gene3D" id="3.90.550.10">
    <property type="entry name" value="Spore Coat Polysaccharide Biosynthesis Protein SpsA, Chain A"/>
    <property type="match status" value="1"/>
</dbReference>
<keyword evidence="2" id="KW-1185">Reference proteome</keyword>